<gene>
    <name evidence="1" type="ORF">CAZ10_08565</name>
</gene>
<dbReference type="EMBL" id="NFFZ01000003">
    <property type="protein sequence ID" value="OTI64248.1"/>
    <property type="molecule type" value="Genomic_DNA"/>
</dbReference>
<proteinExistence type="predicted"/>
<accession>A0A2V3GQE2</accession>
<sequence>MAKQVATPGVRVGNQDDGGLFRGTHGVPLRTWRTERDAPGMTGGHDTARGHTRV</sequence>
<reference evidence="1 2" key="1">
    <citation type="submission" date="2017-05" db="EMBL/GenBank/DDBJ databases">
        <authorList>
            <person name="Song R."/>
            <person name="Chenine A.L."/>
            <person name="Ruprecht R.M."/>
        </authorList>
    </citation>
    <scope>NUCLEOTIDE SEQUENCE [LARGE SCALE GENOMIC DNA]</scope>
    <source>
        <strain evidence="1 2">S567_C10_BS</strain>
    </source>
</reference>
<name>A0A2V3GQE2_PSEAI</name>
<evidence type="ECO:0000313" key="2">
    <source>
        <dbReference type="Proteomes" id="UP000194857"/>
    </source>
</evidence>
<protein>
    <submittedName>
        <fullName evidence="1">Response regulator</fullName>
    </submittedName>
</protein>
<organism evidence="1 2">
    <name type="scientific">Pseudomonas aeruginosa</name>
    <dbReference type="NCBI Taxonomy" id="287"/>
    <lineage>
        <taxon>Bacteria</taxon>
        <taxon>Pseudomonadati</taxon>
        <taxon>Pseudomonadota</taxon>
        <taxon>Gammaproteobacteria</taxon>
        <taxon>Pseudomonadales</taxon>
        <taxon>Pseudomonadaceae</taxon>
        <taxon>Pseudomonas</taxon>
    </lineage>
</organism>
<evidence type="ECO:0000313" key="1">
    <source>
        <dbReference type="EMBL" id="OTI64248.1"/>
    </source>
</evidence>
<comment type="caution">
    <text evidence="1">The sequence shown here is derived from an EMBL/GenBank/DDBJ whole genome shotgun (WGS) entry which is preliminary data.</text>
</comment>
<dbReference type="Proteomes" id="UP000194857">
    <property type="component" value="Unassembled WGS sequence"/>
</dbReference>
<dbReference type="AlphaFoldDB" id="A0A2V3GQE2"/>